<evidence type="ECO:0000256" key="5">
    <source>
        <dbReference type="ARBA" id="ARBA00022692"/>
    </source>
</evidence>
<protein>
    <recommendedName>
        <fullName evidence="15">Fatty acid desaturase domain-containing protein</fullName>
    </recommendedName>
</protein>
<comment type="cofactor">
    <cofactor evidence="13">
        <name>Fe(2+)</name>
        <dbReference type="ChEBI" id="CHEBI:29033"/>
    </cofactor>
</comment>
<keyword evidence="6" id="KW-0276">Fatty acid metabolism</keyword>
<name>A0ABP0TDW7_9BRYO</name>
<keyword evidence="4 13" id="KW-0444">Lipid biosynthesis</keyword>
<evidence type="ECO:0000256" key="14">
    <source>
        <dbReference type="SAM" id="Phobius"/>
    </source>
</evidence>
<sequence length="291" mass="34123">MSDVMVRNRRPYFFRRKWTSKDMIYGAFIGFMHALCLLAPFTFSWNAFAVFTGLYVITGMLGITLSFHRNLSHKSFKLPKWLEYTFAYCGVQALQGDPLEWVSSHRYHHQYCDTEMDPHTPYEGFWHSHMGWLLDEQPTNQKVGVRGNIGDLEKDRFYQFVQKTYPIHPLMMAVVLYAAGGIPFVVWGMAVRTIWVYHITWFVNSASHVWGKQVWNTGDLSRNNWWVALLAFGEGWHNNHHAFEYSARHGLEWWQLDPTWWVVCGLEAVGLATKVKLPRQEHMERLAIKSS</sequence>
<reference evidence="16" key="1">
    <citation type="submission" date="2024-02" db="EMBL/GenBank/DDBJ databases">
        <authorList>
            <consortium name="ELIXIR-Norway"/>
            <consortium name="Elixir Norway"/>
        </authorList>
    </citation>
    <scope>NUCLEOTIDE SEQUENCE</scope>
</reference>
<evidence type="ECO:0000256" key="10">
    <source>
        <dbReference type="ARBA" id="ARBA00023098"/>
    </source>
</evidence>
<evidence type="ECO:0000313" key="16">
    <source>
        <dbReference type="EMBL" id="CAK9193562.1"/>
    </source>
</evidence>
<dbReference type="Proteomes" id="UP001497512">
    <property type="component" value="Chromosome 10"/>
</dbReference>
<evidence type="ECO:0000256" key="9">
    <source>
        <dbReference type="ARBA" id="ARBA00023004"/>
    </source>
</evidence>
<dbReference type="PANTHER" id="PTHR11351:SF31">
    <property type="entry name" value="DESATURASE 1, ISOFORM A-RELATED"/>
    <property type="match status" value="1"/>
</dbReference>
<comment type="domain">
    <text evidence="13">The histidine box domains are involved in binding the catalytic metal ions.</text>
</comment>
<comment type="similarity">
    <text evidence="3 13">Belongs to the fatty acid desaturase type 1 family.</text>
</comment>
<evidence type="ECO:0000256" key="7">
    <source>
        <dbReference type="ARBA" id="ARBA00022989"/>
    </source>
</evidence>
<evidence type="ECO:0000256" key="12">
    <source>
        <dbReference type="ARBA" id="ARBA00023160"/>
    </source>
</evidence>
<dbReference type="CDD" id="cd03505">
    <property type="entry name" value="Delta9-FADS-like"/>
    <property type="match status" value="1"/>
</dbReference>
<organism evidence="16 17">
    <name type="scientific">Sphagnum troendelagicum</name>
    <dbReference type="NCBI Taxonomy" id="128251"/>
    <lineage>
        <taxon>Eukaryota</taxon>
        <taxon>Viridiplantae</taxon>
        <taxon>Streptophyta</taxon>
        <taxon>Embryophyta</taxon>
        <taxon>Bryophyta</taxon>
        <taxon>Sphagnophytina</taxon>
        <taxon>Sphagnopsida</taxon>
        <taxon>Sphagnales</taxon>
        <taxon>Sphagnaceae</taxon>
        <taxon>Sphagnum</taxon>
    </lineage>
</organism>
<evidence type="ECO:0000259" key="15">
    <source>
        <dbReference type="Pfam" id="PF00487"/>
    </source>
</evidence>
<proteinExistence type="inferred from homology"/>
<keyword evidence="8 13" id="KW-0560">Oxidoreductase</keyword>
<keyword evidence="9" id="KW-0408">Iron</keyword>
<feature type="transmembrane region" description="Helical" evidence="14">
    <location>
        <begin position="47"/>
        <end position="67"/>
    </location>
</feature>
<evidence type="ECO:0000256" key="2">
    <source>
        <dbReference type="ARBA" id="ARBA00005189"/>
    </source>
</evidence>
<dbReference type="EMBL" id="OZ019902">
    <property type="protein sequence ID" value="CAK9193562.1"/>
    <property type="molecule type" value="Genomic_DNA"/>
</dbReference>
<accession>A0ABP0TDW7</accession>
<evidence type="ECO:0000256" key="3">
    <source>
        <dbReference type="ARBA" id="ARBA00009295"/>
    </source>
</evidence>
<evidence type="ECO:0000313" key="17">
    <source>
        <dbReference type="Proteomes" id="UP001497512"/>
    </source>
</evidence>
<gene>
    <name evidence="16" type="ORF">CSSPTR1EN2_LOCUS2088</name>
</gene>
<feature type="domain" description="Fatty acid desaturase" evidence="15">
    <location>
        <begin position="50"/>
        <end position="262"/>
    </location>
</feature>
<dbReference type="PRINTS" id="PR00075">
    <property type="entry name" value="FACDDSATRASE"/>
</dbReference>
<keyword evidence="5 13" id="KW-0812">Transmembrane</keyword>
<evidence type="ECO:0000256" key="4">
    <source>
        <dbReference type="ARBA" id="ARBA00022516"/>
    </source>
</evidence>
<evidence type="ECO:0000256" key="6">
    <source>
        <dbReference type="ARBA" id="ARBA00022832"/>
    </source>
</evidence>
<dbReference type="PANTHER" id="PTHR11351">
    <property type="entry name" value="ACYL-COA DESATURASE"/>
    <property type="match status" value="1"/>
</dbReference>
<comment type="pathway">
    <text evidence="2">Lipid metabolism.</text>
</comment>
<evidence type="ECO:0000256" key="8">
    <source>
        <dbReference type="ARBA" id="ARBA00023002"/>
    </source>
</evidence>
<comment type="subcellular location">
    <subcellularLocation>
        <location evidence="1">Membrane</location>
        <topology evidence="1">Multi-pass membrane protein</topology>
    </subcellularLocation>
</comment>
<feature type="transmembrane region" description="Helical" evidence="14">
    <location>
        <begin position="170"/>
        <end position="190"/>
    </location>
</feature>
<keyword evidence="11 14" id="KW-0472">Membrane</keyword>
<evidence type="ECO:0000256" key="1">
    <source>
        <dbReference type="ARBA" id="ARBA00004141"/>
    </source>
</evidence>
<evidence type="ECO:0000256" key="13">
    <source>
        <dbReference type="RuleBase" id="RU000581"/>
    </source>
</evidence>
<dbReference type="InterPro" id="IPR015876">
    <property type="entry name" value="Acyl-CoA_DS"/>
</dbReference>
<feature type="transmembrane region" description="Helical" evidence="14">
    <location>
        <begin position="23"/>
        <end position="41"/>
    </location>
</feature>
<evidence type="ECO:0000256" key="11">
    <source>
        <dbReference type="ARBA" id="ARBA00023136"/>
    </source>
</evidence>
<keyword evidence="10" id="KW-0443">Lipid metabolism</keyword>
<keyword evidence="7 14" id="KW-1133">Transmembrane helix</keyword>
<dbReference type="InterPro" id="IPR005804">
    <property type="entry name" value="FA_desaturase_dom"/>
</dbReference>
<keyword evidence="12 13" id="KW-0275">Fatty acid biosynthesis</keyword>
<keyword evidence="17" id="KW-1185">Reference proteome</keyword>
<dbReference type="Pfam" id="PF00487">
    <property type="entry name" value="FA_desaturase"/>
    <property type="match status" value="1"/>
</dbReference>